<evidence type="ECO:0000313" key="4">
    <source>
        <dbReference type="Proteomes" id="UP001107961"/>
    </source>
</evidence>
<keyword evidence="2" id="KW-0732">Signal</keyword>
<dbReference type="Proteomes" id="UP001107961">
    <property type="component" value="Unassembled WGS sequence"/>
</dbReference>
<dbReference type="KEGG" id="axe:P40_20605"/>
<feature type="region of interest" description="Disordered" evidence="1">
    <location>
        <begin position="267"/>
        <end position="286"/>
    </location>
</feature>
<organism evidence="3 4">
    <name type="scientific">Alloalcanivorax xenomutans</name>
    <dbReference type="NCBI Taxonomy" id="1094342"/>
    <lineage>
        <taxon>Bacteria</taxon>
        <taxon>Pseudomonadati</taxon>
        <taxon>Pseudomonadota</taxon>
        <taxon>Gammaproteobacteria</taxon>
        <taxon>Oceanospirillales</taxon>
        <taxon>Alcanivoracaceae</taxon>
        <taxon>Alloalcanivorax</taxon>
    </lineage>
</organism>
<feature type="chain" id="PRO_5040163926" description="Lipoprotein" evidence="2">
    <location>
        <begin position="25"/>
        <end position="286"/>
    </location>
</feature>
<gene>
    <name evidence="3" type="ORF">LZG35_05230</name>
</gene>
<evidence type="ECO:0000256" key="1">
    <source>
        <dbReference type="SAM" id="MobiDB-lite"/>
    </source>
</evidence>
<evidence type="ECO:0000313" key="3">
    <source>
        <dbReference type="EMBL" id="MCE7508030.1"/>
    </source>
</evidence>
<feature type="signal peptide" evidence="2">
    <location>
        <begin position="1"/>
        <end position="24"/>
    </location>
</feature>
<dbReference type="RefSeq" id="WP_080531732.1">
    <property type="nucleotide sequence ID" value="NZ_CP012331.1"/>
</dbReference>
<protein>
    <recommendedName>
        <fullName evidence="5">Lipoprotein</fullName>
    </recommendedName>
</protein>
<dbReference type="PROSITE" id="PS51257">
    <property type="entry name" value="PROKAR_LIPOPROTEIN"/>
    <property type="match status" value="1"/>
</dbReference>
<evidence type="ECO:0000256" key="2">
    <source>
        <dbReference type="SAM" id="SignalP"/>
    </source>
</evidence>
<dbReference type="AlphaFoldDB" id="A0A9Q3W3M2"/>
<sequence>MNNSPRRALLGLLAAAFVSGCANQNLDTENALAMVDSPTELNTPKPEWKTPFWERDASEQGAVTAFQHRDEPLNNVGVLVQGQLGSADAFWSTLIEGAPEHGFVIVPTGTLRDALSNTQGCGNAPLQSESCLDGLTSYPGVRLLVEVVPAGQNQLQVSLRDTTREGVSTVTLGTDSNGGANALLDELAARADSARWSVRAFDGGDGHVYIPAGRRNGLALGTELEVRQPGQAIQAPSGQVIGWRPGAVAGTVKVTQWVGEGLAVVETTSGSAPSPNDWLTLPRKKN</sequence>
<accession>A0A9Q3W3M2</accession>
<dbReference type="EMBL" id="JAJVKT010000005">
    <property type="protein sequence ID" value="MCE7508030.1"/>
    <property type="molecule type" value="Genomic_DNA"/>
</dbReference>
<comment type="caution">
    <text evidence="3">The sequence shown here is derived from an EMBL/GenBank/DDBJ whole genome shotgun (WGS) entry which is preliminary data.</text>
</comment>
<keyword evidence="4" id="KW-1185">Reference proteome</keyword>
<name>A0A9Q3W3M2_9GAMM</name>
<reference evidence="3" key="1">
    <citation type="submission" date="2022-01" db="EMBL/GenBank/DDBJ databases">
        <authorList>
            <person name="Karlyshev A.V."/>
            <person name="Jaspars M."/>
        </authorList>
    </citation>
    <scope>NUCLEOTIDE SEQUENCE</scope>
    <source>
        <strain evidence="3">AGSA3-2</strain>
    </source>
</reference>
<evidence type="ECO:0008006" key="5">
    <source>
        <dbReference type="Google" id="ProtNLM"/>
    </source>
</evidence>
<proteinExistence type="predicted"/>